<accession>A0ABQ4XQ41</accession>
<protein>
    <submittedName>
        <fullName evidence="2">Uncharacterized protein</fullName>
    </submittedName>
</protein>
<evidence type="ECO:0000313" key="3">
    <source>
        <dbReference type="Proteomes" id="UP001151760"/>
    </source>
</evidence>
<gene>
    <name evidence="2" type="ORF">Tco_0682034</name>
</gene>
<dbReference type="Proteomes" id="UP001151760">
    <property type="component" value="Unassembled WGS sequence"/>
</dbReference>
<feature type="compositionally biased region" description="Polar residues" evidence="1">
    <location>
        <begin position="26"/>
        <end position="38"/>
    </location>
</feature>
<keyword evidence="3" id="KW-1185">Reference proteome</keyword>
<evidence type="ECO:0000313" key="2">
    <source>
        <dbReference type="EMBL" id="GJS67470.1"/>
    </source>
</evidence>
<reference evidence="2" key="1">
    <citation type="journal article" date="2022" name="Int. J. Mol. Sci.">
        <title>Draft Genome of Tanacetum Coccineum: Genomic Comparison of Closely Related Tanacetum-Family Plants.</title>
        <authorList>
            <person name="Yamashiro T."/>
            <person name="Shiraishi A."/>
            <person name="Nakayama K."/>
            <person name="Satake H."/>
        </authorList>
    </citation>
    <scope>NUCLEOTIDE SEQUENCE</scope>
</reference>
<evidence type="ECO:0000256" key="1">
    <source>
        <dbReference type="SAM" id="MobiDB-lite"/>
    </source>
</evidence>
<feature type="region of interest" description="Disordered" evidence="1">
    <location>
        <begin position="26"/>
        <end position="54"/>
    </location>
</feature>
<reference evidence="2" key="2">
    <citation type="submission" date="2022-01" db="EMBL/GenBank/DDBJ databases">
        <authorList>
            <person name="Yamashiro T."/>
            <person name="Shiraishi A."/>
            <person name="Satake H."/>
            <person name="Nakayama K."/>
        </authorList>
    </citation>
    <scope>NUCLEOTIDE SEQUENCE</scope>
</reference>
<name>A0ABQ4XQ41_9ASTR</name>
<comment type="caution">
    <text evidence="2">The sequence shown here is derived from an EMBL/GenBank/DDBJ whole genome shotgun (WGS) entry which is preliminary data.</text>
</comment>
<proteinExistence type="predicted"/>
<dbReference type="EMBL" id="BQNB010009720">
    <property type="protein sequence ID" value="GJS67470.1"/>
    <property type="molecule type" value="Genomic_DNA"/>
</dbReference>
<organism evidence="2 3">
    <name type="scientific">Tanacetum coccineum</name>
    <dbReference type="NCBI Taxonomy" id="301880"/>
    <lineage>
        <taxon>Eukaryota</taxon>
        <taxon>Viridiplantae</taxon>
        <taxon>Streptophyta</taxon>
        <taxon>Embryophyta</taxon>
        <taxon>Tracheophyta</taxon>
        <taxon>Spermatophyta</taxon>
        <taxon>Magnoliopsida</taxon>
        <taxon>eudicotyledons</taxon>
        <taxon>Gunneridae</taxon>
        <taxon>Pentapetalae</taxon>
        <taxon>asterids</taxon>
        <taxon>campanulids</taxon>
        <taxon>Asterales</taxon>
        <taxon>Asteraceae</taxon>
        <taxon>Asteroideae</taxon>
        <taxon>Anthemideae</taxon>
        <taxon>Anthemidinae</taxon>
        <taxon>Tanacetum</taxon>
    </lineage>
</organism>
<sequence length="349" mass="39531">MQDKNIAISELKKLIENCKGKSVETQFNKPSVVRQPNAQRIPKPSNPPREKVGSNDMVHNYYLEKAKKSAQLQKDKEVNGKPSMDYLPNYPTLLSSNQYNRNWQASMIVCLYSANHDECVLEYLSRLDVKSHKTTKRYMPVVKSSASKKPKRQIPTGHRFSHKKTTTVPEKTRTPRSCLRWQPTGRILKTVCLRWVPTGKLLNSCTGKVEKMNPHMVQIQASVFMSRFEQSSSSLGLHVKRRLITADQASVFIGMMSVHISSGLVLHQMTSDHNRSELGFQDHSNEPSSQSMVLKFVSSSKQDTTSRRRIVITIPPSYSNAETTGTIVVCMNWINFPPIHAACLEKLSS</sequence>